<dbReference type="GO" id="GO:0005634">
    <property type="term" value="C:nucleus"/>
    <property type="evidence" value="ECO:0007669"/>
    <property type="project" value="UniProtKB-SubCell"/>
</dbReference>
<evidence type="ECO:0000256" key="14">
    <source>
        <dbReference type="SAM" id="MobiDB-lite"/>
    </source>
</evidence>
<evidence type="ECO:0000256" key="10">
    <source>
        <dbReference type="ARBA" id="ARBA00023015"/>
    </source>
</evidence>
<comment type="similarity">
    <text evidence="2">Belongs to the MYST (SAS/MOZ) family.</text>
</comment>
<dbReference type="Gene3D" id="3.30.60.60">
    <property type="entry name" value="N-acetyl transferase-like"/>
    <property type="match status" value="1"/>
</dbReference>
<sequence>MVAKGARDRCSSSSTNATNTSTTTKQRRVSSTSHDKKKIAKPIGICGFCLGDNLKNANGIPEEMIHCAECGNSGHPSCLQYSEKLVEKIRTIRWQCIDCKRCIICNKSDDSLLFCDFCDSGIHPKCCNPPLNTIPKGDFACHLCHDEIELSPKKSLSPIRSLRNNHSNNDNTSPIIAQHNDNVSNFFLPNNHKKNHIRQQSVQKAMKYLRDKKTLTSSKKKLLKRLHSPILDVKSSKENKDDLLTKTQRIKRKFSNENLSSSPQTSTPLLTRQLSNKKLLTIEPITPPHRVSRRSDNHSIEELNKTNSSRSNENLSSSPQTSTPLLTRQLSNKKLLTIEPITPPHRVSRRSDNHSIEELNKTNSSRSITKRTHSTNSMSPISTTSSTINKRIRKDSSTLKNKKRKESQTEDELLDNDKHKITLNLSKYKNPPGFLNDPLPENITEHDVYLFLESRANSAKLITECSEKFHHSSECIDDDATNTRWPPYIVFGSDLLKTWYSSSYPQEYARVPRLYICEFCLKYMKCEQVYDRHRKTCTAFHPPANEIYHKDDLSVFEVDGNINRYYCQNLCLLAKSFLDHKTLYYDVEPFLFYKNNEASEYVHMLNATMCATTRTICAILENYQTDDGIVVPEVLKPLMPKKYSEKIPFIHQAPIEQESKTTTKVKK</sequence>
<dbReference type="SUPFAM" id="SSF57903">
    <property type="entry name" value="FYVE/PHD zinc finger"/>
    <property type="match status" value="2"/>
</dbReference>
<keyword evidence="9" id="KW-0007">Acetylation</keyword>
<dbReference type="PROSITE" id="PS50016">
    <property type="entry name" value="ZF_PHD_2"/>
    <property type="match status" value="2"/>
</dbReference>
<proteinExistence type="inferred from homology"/>
<evidence type="ECO:0000256" key="5">
    <source>
        <dbReference type="ARBA" id="ARBA00022723"/>
    </source>
</evidence>
<dbReference type="OrthoDB" id="1903104at2759"/>
<dbReference type="GO" id="GO:0008270">
    <property type="term" value="F:zinc ion binding"/>
    <property type="evidence" value="ECO:0007669"/>
    <property type="project" value="UniProtKB-KW"/>
</dbReference>
<dbReference type="FunFam" id="3.30.40.10:FF:000005">
    <property type="entry name" value="zinc finger protein isoform X1"/>
    <property type="match status" value="1"/>
</dbReference>
<dbReference type="Gene3D" id="3.40.630.30">
    <property type="match status" value="1"/>
</dbReference>
<keyword evidence="8" id="KW-0862">Zinc</keyword>
<evidence type="ECO:0000256" key="1">
    <source>
        <dbReference type="ARBA" id="ARBA00004123"/>
    </source>
</evidence>
<evidence type="ECO:0000256" key="8">
    <source>
        <dbReference type="ARBA" id="ARBA00022833"/>
    </source>
</evidence>
<organism evidence="17 18">
    <name type="scientific">Adineta steineri</name>
    <dbReference type="NCBI Taxonomy" id="433720"/>
    <lineage>
        <taxon>Eukaryota</taxon>
        <taxon>Metazoa</taxon>
        <taxon>Spiralia</taxon>
        <taxon>Gnathifera</taxon>
        <taxon>Rotifera</taxon>
        <taxon>Eurotatoria</taxon>
        <taxon>Bdelloidea</taxon>
        <taxon>Adinetida</taxon>
        <taxon>Adinetidae</taxon>
        <taxon>Adineta</taxon>
    </lineage>
</organism>
<dbReference type="InterPro" id="IPR001965">
    <property type="entry name" value="Znf_PHD"/>
</dbReference>
<dbReference type="GO" id="GO:0003682">
    <property type="term" value="F:chromatin binding"/>
    <property type="evidence" value="ECO:0007669"/>
    <property type="project" value="TreeGrafter"/>
</dbReference>
<keyword evidence="11" id="KW-0804">Transcription</keyword>
<evidence type="ECO:0000256" key="3">
    <source>
        <dbReference type="ARBA" id="ARBA00013184"/>
    </source>
</evidence>
<dbReference type="FunFam" id="3.30.60.60:FF:000001">
    <property type="entry name" value="Histone acetyltransferase"/>
    <property type="match status" value="1"/>
</dbReference>
<feature type="region of interest" description="Disordered" evidence="14">
    <location>
        <begin position="303"/>
        <end position="413"/>
    </location>
</feature>
<feature type="compositionally biased region" description="Low complexity" evidence="14">
    <location>
        <begin position="374"/>
        <end position="389"/>
    </location>
</feature>
<evidence type="ECO:0000256" key="2">
    <source>
        <dbReference type="ARBA" id="ARBA00010107"/>
    </source>
</evidence>
<evidence type="ECO:0000256" key="12">
    <source>
        <dbReference type="ARBA" id="ARBA00023242"/>
    </source>
</evidence>
<dbReference type="EC" id="2.3.1.48" evidence="3"/>
<evidence type="ECO:0000256" key="11">
    <source>
        <dbReference type="ARBA" id="ARBA00023163"/>
    </source>
</evidence>
<dbReference type="GO" id="GO:0006357">
    <property type="term" value="P:regulation of transcription by RNA polymerase II"/>
    <property type="evidence" value="ECO:0007669"/>
    <property type="project" value="TreeGrafter"/>
</dbReference>
<name>A0A814LD01_9BILA</name>
<evidence type="ECO:0000259" key="16">
    <source>
        <dbReference type="PROSITE" id="PS51726"/>
    </source>
</evidence>
<feature type="compositionally biased region" description="Low complexity" evidence="14">
    <location>
        <begin position="307"/>
        <end position="327"/>
    </location>
</feature>
<dbReference type="SUPFAM" id="SSF55729">
    <property type="entry name" value="Acyl-CoA N-acyltransferases (Nat)"/>
    <property type="match status" value="1"/>
</dbReference>
<dbReference type="Proteomes" id="UP000663891">
    <property type="component" value="Unassembled WGS sequence"/>
</dbReference>
<keyword evidence="7 13" id="KW-0863">Zinc-finger</keyword>
<evidence type="ECO:0000259" key="15">
    <source>
        <dbReference type="PROSITE" id="PS50016"/>
    </source>
</evidence>
<evidence type="ECO:0000256" key="7">
    <source>
        <dbReference type="ARBA" id="ARBA00022771"/>
    </source>
</evidence>
<dbReference type="InterPro" id="IPR019787">
    <property type="entry name" value="Znf_PHD-finger"/>
</dbReference>
<dbReference type="InterPro" id="IPR050603">
    <property type="entry name" value="MYST_HAT"/>
</dbReference>
<reference evidence="17" key="1">
    <citation type="submission" date="2021-02" db="EMBL/GenBank/DDBJ databases">
        <authorList>
            <person name="Nowell W R."/>
        </authorList>
    </citation>
    <scope>NUCLEOTIDE SEQUENCE</scope>
</reference>
<dbReference type="SUPFAM" id="SSF55681">
    <property type="entry name" value="Class II aaRS and biotin synthetases"/>
    <property type="match status" value="1"/>
</dbReference>
<dbReference type="SMART" id="SM00249">
    <property type="entry name" value="PHD"/>
    <property type="match status" value="2"/>
</dbReference>
<dbReference type="InterPro" id="IPR040706">
    <property type="entry name" value="Zf-MYST"/>
</dbReference>
<evidence type="ECO:0000256" key="4">
    <source>
        <dbReference type="ARBA" id="ARBA00022679"/>
    </source>
</evidence>
<feature type="region of interest" description="Disordered" evidence="14">
    <location>
        <begin position="254"/>
        <end position="275"/>
    </location>
</feature>
<feature type="region of interest" description="Disordered" evidence="14">
    <location>
        <begin position="1"/>
        <end position="36"/>
    </location>
</feature>
<dbReference type="InterPro" id="IPR013083">
    <property type="entry name" value="Znf_RING/FYVE/PHD"/>
</dbReference>
<keyword evidence="10" id="KW-0805">Transcription regulation</keyword>
<feature type="compositionally biased region" description="Low complexity" evidence="14">
    <location>
        <begin position="11"/>
        <end position="24"/>
    </location>
</feature>
<evidence type="ECO:0000256" key="9">
    <source>
        <dbReference type="ARBA" id="ARBA00022990"/>
    </source>
</evidence>
<evidence type="ECO:0000313" key="18">
    <source>
        <dbReference type="Proteomes" id="UP000663891"/>
    </source>
</evidence>
<accession>A0A814LD01</accession>
<dbReference type="Pfam" id="PF00628">
    <property type="entry name" value="PHD"/>
    <property type="match status" value="2"/>
</dbReference>
<evidence type="ECO:0000256" key="6">
    <source>
        <dbReference type="ARBA" id="ARBA00022737"/>
    </source>
</evidence>
<dbReference type="InterPro" id="IPR016181">
    <property type="entry name" value="Acyl_CoA_acyltransferase"/>
</dbReference>
<comment type="caution">
    <text evidence="17">The sequence shown here is derived from an EMBL/GenBank/DDBJ whole genome shotgun (WGS) entry which is preliminary data.</text>
</comment>
<dbReference type="GO" id="GO:0010484">
    <property type="term" value="F:histone H3 acetyltransferase activity"/>
    <property type="evidence" value="ECO:0007669"/>
    <property type="project" value="TreeGrafter"/>
</dbReference>
<feature type="domain" description="PHD-type" evidence="15">
    <location>
        <begin position="99"/>
        <end position="147"/>
    </location>
</feature>
<keyword evidence="4" id="KW-0808">Transferase</keyword>
<protein>
    <recommendedName>
        <fullName evidence="3">histone acetyltransferase</fullName>
        <ecNumber evidence="3">2.3.1.48</ecNumber>
    </recommendedName>
</protein>
<dbReference type="InterPro" id="IPR045864">
    <property type="entry name" value="aa-tRNA-synth_II/BPL/LPL"/>
</dbReference>
<dbReference type="AlphaFoldDB" id="A0A814LD01"/>
<evidence type="ECO:0000256" key="13">
    <source>
        <dbReference type="PROSITE-ProRule" id="PRU00146"/>
    </source>
</evidence>
<feature type="compositionally biased region" description="Basic and acidic residues" evidence="14">
    <location>
        <begin position="349"/>
        <end position="360"/>
    </location>
</feature>
<keyword evidence="5" id="KW-0479">Metal-binding</keyword>
<dbReference type="InterPro" id="IPR011011">
    <property type="entry name" value="Znf_FYVE_PHD"/>
</dbReference>
<keyword evidence="6" id="KW-0677">Repeat</keyword>
<feature type="domain" description="MYST-type HAT" evidence="16">
    <location>
        <begin position="481"/>
        <end position="667"/>
    </location>
</feature>
<dbReference type="EMBL" id="CAJNON010000171">
    <property type="protein sequence ID" value="CAF1064106.1"/>
    <property type="molecule type" value="Genomic_DNA"/>
</dbReference>
<gene>
    <name evidence="17" type="ORF">VCS650_LOCUS18111</name>
</gene>
<dbReference type="Pfam" id="PF01853">
    <property type="entry name" value="MOZ_SAS"/>
    <property type="match status" value="1"/>
</dbReference>
<dbReference type="PANTHER" id="PTHR10615">
    <property type="entry name" value="HISTONE ACETYLTRANSFERASE"/>
    <property type="match status" value="1"/>
</dbReference>
<dbReference type="Gene3D" id="3.30.40.10">
    <property type="entry name" value="Zinc/RING finger domain, C3HC4 (zinc finger)"/>
    <property type="match status" value="1"/>
</dbReference>
<dbReference type="GO" id="GO:0000785">
    <property type="term" value="C:chromatin"/>
    <property type="evidence" value="ECO:0007669"/>
    <property type="project" value="TreeGrafter"/>
</dbReference>
<dbReference type="PANTHER" id="PTHR10615:SF217">
    <property type="entry name" value="HISTONE ACETYLTRANSFERASE"/>
    <property type="match status" value="1"/>
</dbReference>
<keyword evidence="12" id="KW-0539">Nucleus</keyword>
<dbReference type="Pfam" id="PF17772">
    <property type="entry name" value="zf-MYST"/>
    <property type="match status" value="1"/>
</dbReference>
<feature type="domain" description="PHD-type" evidence="15">
    <location>
        <begin position="43"/>
        <end position="102"/>
    </location>
</feature>
<dbReference type="GO" id="GO:0003712">
    <property type="term" value="F:transcription coregulator activity"/>
    <property type="evidence" value="ECO:0007669"/>
    <property type="project" value="TreeGrafter"/>
</dbReference>
<dbReference type="InterPro" id="IPR002717">
    <property type="entry name" value="HAT_MYST-type"/>
</dbReference>
<evidence type="ECO:0000313" key="17">
    <source>
        <dbReference type="EMBL" id="CAF1064106.1"/>
    </source>
</evidence>
<dbReference type="PROSITE" id="PS51726">
    <property type="entry name" value="MYST_HAT"/>
    <property type="match status" value="1"/>
</dbReference>
<feature type="compositionally biased region" description="Basic and acidic residues" evidence="14">
    <location>
        <begin position="1"/>
        <end position="10"/>
    </location>
</feature>
<comment type="subcellular location">
    <subcellularLocation>
        <location evidence="1">Nucleus</location>
    </subcellularLocation>
</comment>
<feature type="compositionally biased region" description="Low complexity" evidence="14">
    <location>
        <begin position="259"/>
        <end position="271"/>
    </location>
</feature>